<feature type="region of interest" description="Disordered" evidence="1">
    <location>
        <begin position="91"/>
        <end position="111"/>
    </location>
</feature>
<evidence type="ECO:0000256" key="2">
    <source>
        <dbReference type="SAM" id="Phobius"/>
    </source>
</evidence>
<dbReference type="EMBL" id="EF121005">
    <property type="protein sequence ID" value="ACI47073.1"/>
    <property type="molecule type" value="Genomic_DNA"/>
</dbReference>
<feature type="transmembrane region" description="Helical" evidence="2">
    <location>
        <begin position="32"/>
        <end position="53"/>
    </location>
</feature>
<keyword evidence="2" id="KW-0472">Membrane</keyword>
<keyword evidence="2" id="KW-1133">Transmembrane helix</keyword>
<accession>B6C6X6</accession>
<evidence type="ECO:0000313" key="4">
    <source>
        <dbReference type="Proteomes" id="UP000143308"/>
    </source>
</evidence>
<protein>
    <recommendedName>
        <fullName evidence="5">L1 13.6 kDa protein</fullName>
    </recommendedName>
</protein>
<proteinExistence type="predicted"/>
<dbReference type="Proteomes" id="UP000143308">
    <property type="component" value="Segment"/>
</dbReference>
<evidence type="ECO:0008006" key="5">
    <source>
        <dbReference type="Google" id="ProtNLM"/>
    </source>
</evidence>
<sequence>MRADWEELDFLPPVGRVAVDVMKVEIPPANRALVLMLVKASAVLAALHGLYLIHEIHSASLEEELQEWRPWLVVFMFACVGLTLGLLEDGEADEPAREPGPDLGAAGAESENEGAQLGAVHGVAEIQVRGQGSEVDLVEAGEGVLEMQMVLDLHG</sequence>
<feature type="transmembrane region" description="Helical" evidence="2">
    <location>
        <begin position="68"/>
        <end position="87"/>
    </location>
</feature>
<evidence type="ECO:0000256" key="1">
    <source>
        <dbReference type="SAM" id="MobiDB-lite"/>
    </source>
</evidence>
<evidence type="ECO:0000313" key="3">
    <source>
        <dbReference type="EMBL" id="ACI47073.1"/>
    </source>
</evidence>
<reference evidence="3 4" key="1">
    <citation type="submission" date="2006-11" db="EMBL/GenBank/DDBJ databases">
        <title>The complete nucleotide sequence and analysis of human adenovirus type 19.</title>
        <authorList>
            <person name="Robinson C.M."/>
            <person name="Shariati F."/>
            <person name="Gillaspy A.F."/>
            <person name="Dyer D.W."/>
            <person name="Chodosh J."/>
        </authorList>
    </citation>
    <scope>NUCLEOTIDE SEQUENCE [LARGE SCALE GENOMIC DNA]</scope>
    <source>
        <strain evidence="3">Human/USA/C/1993/64[P22H19F37]</strain>
    </source>
</reference>
<name>B6C6X6_9ADEN</name>
<organism evidence="3 4">
    <name type="scientific">Human adenovirus 64</name>
    <dbReference type="NCBI Taxonomy" id="1145295"/>
    <lineage>
        <taxon>Viruses</taxon>
        <taxon>Varidnaviria</taxon>
        <taxon>Bamfordvirae</taxon>
        <taxon>Preplasmiviricota</taxon>
        <taxon>Polisuviricotina</taxon>
        <taxon>Pharingeaviricetes</taxon>
        <taxon>Rowavirales</taxon>
        <taxon>Adenoviridae</taxon>
        <taxon>Mastadenovirus</taxon>
        <taxon>Mastadenovirus dominans</taxon>
        <taxon>Human mastadenovirus D</taxon>
    </lineage>
</organism>
<keyword evidence="2" id="KW-0812">Transmembrane</keyword>